<keyword evidence="3" id="KW-1185">Reference proteome</keyword>
<dbReference type="HOGENOM" id="CLU_2907100_0_0_1"/>
<proteinExistence type="predicted"/>
<dbReference type="Gramene" id="ERN01835">
    <property type="protein sequence ID" value="ERN01835"/>
    <property type="gene ID" value="AMTR_s00089p00072800"/>
</dbReference>
<dbReference type="EMBL" id="KI394680">
    <property type="protein sequence ID" value="ERN01835.1"/>
    <property type="molecule type" value="Genomic_DNA"/>
</dbReference>
<feature type="compositionally biased region" description="Basic and acidic residues" evidence="1">
    <location>
        <begin position="43"/>
        <end position="62"/>
    </location>
</feature>
<organism evidence="2 3">
    <name type="scientific">Amborella trichopoda</name>
    <dbReference type="NCBI Taxonomy" id="13333"/>
    <lineage>
        <taxon>Eukaryota</taxon>
        <taxon>Viridiplantae</taxon>
        <taxon>Streptophyta</taxon>
        <taxon>Embryophyta</taxon>
        <taxon>Tracheophyta</taxon>
        <taxon>Spermatophyta</taxon>
        <taxon>Magnoliopsida</taxon>
        <taxon>Amborellales</taxon>
        <taxon>Amborellaceae</taxon>
        <taxon>Amborella</taxon>
    </lineage>
</organism>
<dbReference type="Proteomes" id="UP000017836">
    <property type="component" value="Unassembled WGS sequence"/>
</dbReference>
<sequence length="62" mass="7134">MEKLPLKKPIKVGSSSMESIEIRFEPPDSAMPKQNLPRTSEAAIKKEEHEEQEDRQGEYHTP</sequence>
<name>W1P4F2_AMBTC</name>
<dbReference type="AlphaFoldDB" id="W1P4F2"/>
<protein>
    <submittedName>
        <fullName evidence="2">Uncharacterized protein</fullName>
    </submittedName>
</protein>
<evidence type="ECO:0000313" key="2">
    <source>
        <dbReference type="EMBL" id="ERN01835.1"/>
    </source>
</evidence>
<evidence type="ECO:0000313" key="3">
    <source>
        <dbReference type="Proteomes" id="UP000017836"/>
    </source>
</evidence>
<accession>W1P4F2</accession>
<feature type="region of interest" description="Disordered" evidence="1">
    <location>
        <begin position="1"/>
        <end position="62"/>
    </location>
</feature>
<feature type="compositionally biased region" description="Basic residues" evidence="1">
    <location>
        <begin position="1"/>
        <end position="10"/>
    </location>
</feature>
<evidence type="ECO:0000256" key="1">
    <source>
        <dbReference type="SAM" id="MobiDB-lite"/>
    </source>
</evidence>
<gene>
    <name evidence="2" type="ORF">AMTR_s00089p00072800</name>
</gene>
<reference evidence="3" key="1">
    <citation type="journal article" date="2013" name="Science">
        <title>The Amborella genome and the evolution of flowering plants.</title>
        <authorList>
            <consortium name="Amborella Genome Project"/>
        </authorList>
    </citation>
    <scope>NUCLEOTIDE SEQUENCE [LARGE SCALE GENOMIC DNA]</scope>
</reference>